<accession>A0A914KUR6</accession>
<dbReference type="AlphaFoldDB" id="A0A914KUR6"/>
<name>A0A914KUR6_MELIC</name>
<feature type="region of interest" description="Disordered" evidence="1">
    <location>
        <begin position="59"/>
        <end position="78"/>
    </location>
</feature>
<evidence type="ECO:0000313" key="2">
    <source>
        <dbReference type="Proteomes" id="UP000887563"/>
    </source>
</evidence>
<evidence type="ECO:0000313" key="3">
    <source>
        <dbReference type="WBParaSite" id="Minc3s00124g05315"/>
    </source>
</evidence>
<evidence type="ECO:0000256" key="1">
    <source>
        <dbReference type="SAM" id="MobiDB-lite"/>
    </source>
</evidence>
<protein>
    <submittedName>
        <fullName evidence="3">Candidate secreted effector</fullName>
    </submittedName>
</protein>
<proteinExistence type="predicted"/>
<keyword evidence="2" id="KW-1185">Reference proteome</keyword>
<dbReference type="WBParaSite" id="Minc3s00124g05315">
    <property type="protein sequence ID" value="Minc3s00124g05315"/>
    <property type="gene ID" value="Minc3s00124g05315"/>
</dbReference>
<reference evidence="3" key="1">
    <citation type="submission" date="2022-11" db="UniProtKB">
        <authorList>
            <consortium name="WormBaseParasite"/>
        </authorList>
    </citation>
    <scope>IDENTIFICATION</scope>
</reference>
<organism evidence="2 3">
    <name type="scientific">Meloidogyne incognita</name>
    <name type="common">Southern root-knot nematode worm</name>
    <name type="synonym">Oxyuris incognita</name>
    <dbReference type="NCBI Taxonomy" id="6306"/>
    <lineage>
        <taxon>Eukaryota</taxon>
        <taxon>Metazoa</taxon>
        <taxon>Ecdysozoa</taxon>
        <taxon>Nematoda</taxon>
        <taxon>Chromadorea</taxon>
        <taxon>Rhabditida</taxon>
        <taxon>Tylenchina</taxon>
        <taxon>Tylenchomorpha</taxon>
        <taxon>Tylenchoidea</taxon>
        <taxon>Meloidogynidae</taxon>
        <taxon>Meloidogyninae</taxon>
        <taxon>Meloidogyne</taxon>
        <taxon>Meloidogyne incognita group</taxon>
    </lineage>
</organism>
<dbReference type="Proteomes" id="UP000887563">
    <property type="component" value="Unplaced"/>
</dbReference>
<sequence>MNCRKSPPPFLFNINSRKSPPPFLYKRKGSTLNVKTRKVKPPPHNIHKSDLITSACLTPFPPKLKPPDSGPQRPQFLL</sequence>